<organism evidence="7 8">
    <name type="scientific">Thermococcus thioreducens</name>
    <dbReference type="NCBI Taxonomy" id="277988"/>
    <lineage>
        <taxon>Archaea</taxon>
        <taxon>Methanobacteriati</taxon>
        <taxon>Methanobacteriota</taxon>
        <taxon>Thermococci</taxon>
        <taxon>Thermococcales</taxon>
        <taxon>Thermococcaceae</taxon>
        <taxon>Thermococcus</taxon>
    </lineage>
</organism>
<dbReference type="PANTHER" id="PTHR38826">
    <property type="entry name" value="RIBONUCLEASE VAPC13"/>
    <property type="match status" value="1"/>
</dbReference>
<accession>A0A1I0Q5B2</accession>
<keyword evidence="1 5" id="KW-1277">Toxin-antitoxin system</keyword>
<evidence type="ECO:0000259" key="6">
    <source>
        <dbReference type="SMART" id="SM00670"/>
    </source>
</evidence>
<dbReference type="InterPro" id="IPR029060">
    <property type="entry name" value="PIN-like_dom_sf"/>
</dbReference>
<dbReference type="GO" id="GO:0004540">
    <property type="term" value="F:RNA nuclease activity"/>
    <property type="evidence" value="ECO:0007669"/>
    <property type="project" value="InterPro"/>
</dbReference>
<keyword evidence="5" id="KW-0800">Toxin</keyword>
<protein>
    <recommendedName>
        <fullName evidence="5">Ribonuclease VapC</fullName>
        <shortName evidence="5">RNase VapC</shortName>
        <ecNumber evidence="5">3.1.-.-</ecNumber>
    </recommendedName>
    <alternativeName>
        <fullName evidence="5">Putative toxin VapC</fullName>
    </alternativeName>
</protein>
<dbReference type="Proteomes" id="UP000182125">
    <property type="component" value="Unassembled WGS sequence"/>
</dbReference>
<evidence type="ECO:0000313" key="7">
    <source>
        <dbReference type="EMBL" id="SEW22172.1"/>
    </source>
</evidence>
<dbReference type="Pfam" id="PF01850">
    <property type="entry name" value="PIN"/>
    <property type="match status" value="1"/>
</dbReference>
<evidence type="ECO:0000256" key="5">
    <source>
        <dbReference type="HAMAP-Rule" id="MF_00265"/>
    </source>
</evidence>
<evidence type="ECO:0000256" key="1">
    <source>
        <dbReference type="ARBA" id="ARBA00022649"/>
    </source>
</evidence>
<reference evidence="7 8" key="1">
    <citation type="submission" date="2016-10" db="EMBL/GenBank/DDBJ databases">
        <authorList>
            <person name="de Groot N.N."/>
        </authorList>
    </citation>
    <scope>NUCLEOTIDE SEQUENCE [LARGE SCALE GENOMIC DNA]</scope>
    <source>
        <strain evidence="7 8">OGL-20</strain>
    </source>
</reference>
<dbReference type="SMART" id="SM00670">
    <property type="entry name" value="PINc"/>
    <property type="match status" value="1"/>
</dbReference>
<dbReference type="Gene3D" id="3.40.50.1010">
    <property type="entry name" value="5'-nuclease"/>
    <property type="match status" value="1"/>
</dbReference>
<evidence type="ECO:0000256" key="4">
    <source>
        <dbReference type="ARBA" id="ARBA00022801"/>
    </source>
</evidence>
<proteinExistence type="inferred from homology"/>
<feature type="domain" description="PIN" evidence="6">
    <location>
        <begin position="1"/>
        <end position="116"/>
    </location>
</feature>
<dbReference type="CDD" id="cd09854">
    <property type="entry name" value="PIN_VapC-like"/>
    <property type="match status" value="1"/>
</dbReference>
<dbReference type="EC" id="3.1.-.-" evidence="5"/>
<keyword evidence="3 5" id="KW-0479">Metal-binding</keyword>
<evidence type="ECO:0000256" key="2">
    <source>
        <dbReference type="ARBA" id="ARBA00022722"/>
    </source>
</evidence>
<evidence type="ECO:0000256" key="3">
    <source>
        <dbReference type="ARBA" id="ARBA00022723"/>
    </source>
</evidence>
<dbReference type="InterPro" id="IPR002716">
    <property type="entry name" value="PIN_dom"/>
</dbReference>
<dbReference type="AlphaFoldDB" id="A0A1I0Q5B2"/>
<dbReference type="GO" id="GO:0090729">
    <property type="term" value="F:toxin activity"/>
    <property type="evidence" value="ECO:0007669"/>
    <property type="project" value="UniProtKB-KW"/>
</dbReference>
<evidence type="ECO:0000313" key="8">
    <source>
        <dbReference type="Proteomes" id="UP000182125"/>
    </source>
</evidence>
<dbReference type="InterPro" id="IPR022907">
    <property type="entry name" value="VapC_family"/>
</dbReference>
<dbReference type="PANTHER" id="PTHR38826:SF5">
    <property type="entry name" value="RIBONUCLEASE VAPC13"/>
    <property type="match status" value="1"/>
</dbReference>
<comment type="cofactor">
    <cofactor evidence="5">
        <name>Mg(2+)</name>
        <dbReference type="ChEBI" id="CHEBI:18420"/>
    </cofactor>
</comment>
<comment type="function">
    <text evidence="5">Toxic component of a toxin-antitoxin (TA) system. An RNase.</text>
</comment>
<comment type="similarity">
    <text evidence="5">Belongs to the PINc/VapC protein family.</text>
</comment>
<dbReference type="OrthoDB" id="41298at2157"/>
<keyword evidence="4 5" id="KW-0378">Hydrolase</keyword>
<feature type="binding site" evidence="5">
    <location>
        <position position="92"/>
    </location>
    <ligand>
        <name>Mg(2+)</name>
        <dbReference type="ChEBI" id="CHEBI:18420"/>
    </ligand>
</feature>
<dbReference type="InterPro" id="IPR052106">
    <property type="entry name" value="PINc/VapC_TA"/>
</dbReference>
<keyword evidence="2 5" id="KW-0540">Nuclease</keyword>
<feature type="binding site" evidence="5">
    <location>
        <position position="6"/>
    </location>
    <ligand>
        <name>Mg(2+)</name>
        <dbReference type="ChEBI" id="CHEBI:18420"/>
    </ligand>
</feature>
<gene>
    <name evidence="5" type="primary">vapC</name>
    <name evidence="7" type="ORF">SAMN05216170_2211</name>
</gene>
<sequence>MRVYVDVNVIYYHLTDNPEFSDRATDLLEEHYGSMITSSLTVWQLYILLRRLNREVRFNLMEILPELGVRIVPLTPEILLEAERVEKLDFDDAIHYTTMKRYGVKRILSNDRDFDKIEEIERVF</sequence>
<dbReference type="GO" id="GO:0000287">
    <property type="term" value="F:magnesium ion binding"/>
    <property type="evidence" value="ECO:0007669"/>
    <property type="project" value="UniProtKB-UniRule"/>
</dbReference>
<dbReference type="EMBL" id="FOIW01000003">
    <property type="protein sequence ID" value="SEW22172.1"/>
    <property type="molecule type" value="Genomic_DNA"/>
</dbReference>
<name>A0A1I0Q5B2_9EURY</name>
<dbReference type="SUPFAM" id="SSF88723">
    <property type="entry name" value="PIN domain-like"/>
    <property type="match status" value="1"/>
</dbReference>
<dbReference type="HAMAP" id="MF_00265">
    <property type="entry name" value="VapC_Nob1"/>
    <property type="match status" value="1"/>
</dbReference>
<dbReference type="RefSeq" id="WP_074631533.1">
    <property type="nucleotide sequence ID" value="NZ_FOIW01000003.1"/>
</dbReference>
<keyword evidence="5" id="KW-0460">Magnesium</keyword>
<dbReference type="GO" id="GO:0016787">
    <property type="term" value="F:hydrolase activity"/>
    <property type="evidence" value="ECO:0007669"/>
    <property type="project" value="UniProtKB-KW"/>
</dbReference>